<name>A0AAI8YS87_9PEZI</name>
<evidence type="ECO:0000313" key="3">
    <source>
        <dbReference type="Proteomes" id="UP001296104"/>
    </source>
</evidence>
<evidence type="ECO:0000313" key="2">
    <source>
        <dbReference type="EMBL" id="CAK3812661.1"/>
    </source>
</evidence>
<feature type="compositionally biased region" description="Basic and acidic residues" evidence="1">
    <location>
        <begin position="166"/>
        <end position="175"/>
    </location>
</feature>
<feature type="region of interest" description="Disordered" evidence="1">
    <location>
        <begin position="1"/>
        <end position="133"/>
    </location>
</feature>
<accession>A0AAI8YS87</accession>
<organism evidence="2 3">
    <name type="scientific">Lecanosticta acicola</name>
    <dbReference type="NCBI Taxonomy" id="111012"/>
    <lineage>
        <taxon>Eukaryota</taxon>
        <taxon>Fungi</taxon>
        <taxon>Dikarya</taxon>
        <taxon>Ascomycota</taxon>
        <taxon>Pezizomycotina</taxon>
        <taxon>Dothideomycetes</taxon>
        <taxon>Dothideomycetidae</taxon>
        <taxon>Mycosphaerellales</taxon>
        <taxon>Mycosphaerellaceae</taxon>
        <taxon>Lecanosticta</taxon>
    </lineage>
</organism>
<comment type="caution">
    <text evidence="2">The sequence shown here is derived from an EMBL/GenBank/DDBJ whole genome shotgun (WGS) entry which is preliminary data.</text>
</comment>
<proteinExistence type="predicted"/>
<keyword evidence="3" id="KW-1185">Reference proteome</keyword>
<feature type="compositionally biased region" description="Polar residues" evidence="1">
    <location>
        <begin position="87"/>
        <end position="107"/>
    </location>
</feature>
<gene>
    <name evidence="2" type="ORF">LECACI_7A001051</name>
</gene>
<dbReference type="AlphaFoldDB" id="A0AAI8YS87"/>
<feature type="compositionally biased region" description="Pro residues" evidence="1">
    <location>
        <begin position="35"/>
        <end position="44"/>
    </location>
</feature>
<evidence type="ECO:0000256" key="1">
    <source>
        <dbReference type="SAM" id="MobiDB-lite"/>
    </source>
</evidence>
<sequence length="244" mass="27657">MEYRNPYAEPASTASSITRAHRGDGFSDVSMTDADPPPSRPPPVASTASSHEYPRAPPPAAHRRTASSIGTNSYMDYDPDDIPSPPVHSSISGRTPRQYSYQEQPFQSAPRRPQQAALEEHYRQYQDPRTLLPTEVRPPVSFAYELEPAGYAVSHQQYYGTPEHRLERRHQEESHLQAVPETARQITHSEVDMAFSRPYQWQDEYRPRASPPPPGVDPQLDWQSKELYGRPFVYEQDLGIGIDG</sequence>
<dbReference type="EMBL" id="CAVMBE010000003">
    <property type="protein sequence ID" value="CAK3812661.1"/>
    <property type="molecule type" value="Genomic_DNA"/>
</dbReference>
<feature type="region of interest" description="Disordered" evidence="1">
    <location>
        <begin position="166"/>
        <end position="191"/>
    </location>
</feature>
<protein>
    <submittedName>
        <fullName evidence="2">Uncharacterized protein</fullName>
    </submittedName>
</protein>
<dbReference type="Proteomes" id="UP001296104">
    <property type="component" value="Unassembled WGS sequence"/>
</dbReference>
<reference evidence="2" key="1">
    <citation type="submission" date="2023-11" db="EMBL/GenBank/DDBJ databases">
        <authorList>
            <person name="Alioto T."/>
            <person name="Alioto T."/>
            <person name="Gomez Garrido J."/>
        </authorList>
    </citation>
    <scope>NUCLEOTIDE SEQUENCE</scope>
</reference>